<keyword evidence="8 10" id="KW-0472">Membrane</keyword>
<evidence type="ECO:0000256" key="3">
    <source>
        <dbReference type="ARBA" id="ARBA00022679"/>
    </source>
</evidence>
<feature type="transmembrane region" description="Helical" evidence="10">
    <location>
        <begin position="38"/>
        <end position="56"/>
    </location>
</feature>
<dbReference type="FunCoup" id="B3M4U3">
    <property type="interactions" value="170"/>
</dbReference>
<dbReference type="Proteomes" id="UP000007801">
    <property type="component" value="Unassembled WGS sequence"/>
</dbReference>
<dbReference type="OrthoDB" id="434092at2759"/>
<feature type="transmembrane region" description="Helical" evidence="10">
    <location>
        <begin position="152"/>
        <end position="169"/>
    </location>
</feature>
<evidence type="ECO:0000256" key="2">
    <source>
        <dbReference type="ARBA" id="ARBA00022516"/>
    </source>
</evidence>
<dbReference type="GO" id="GO:0030148">
    <property type="term" value="P:sphingolipid biosynthetic process"/>
    <property type="evidence" value="ECO:0007669"/>
    <property type="project" value="TreeGrafter"/>
</dbReference>
<sequence length="273" mass="31651">MAFNGSDTDIGLPPNASYTYRFVAPPDERTRTWPLVESPWNVAAVLASYLLMVRFGPKWAARYKPMQLRVPLFLHSLAMALLNAHIFLELFTASRALGYSYSCQPCRVSYSPHEMRITTAMWWFYISKVFEFADTAFFILRHKWSQLSFLHVYHHSSMFCITWAVVKWMPSGSAFLPALINCFIHIIMYGYYAASTLGPRVQRFLWWKRYLTGLQLIQFGYGVFWGTQATIRKCDISTWALVSGSLYMLPFIYLFGKFYLQSYGSKPSSKKAK</sequence>
<evidence type="ECO:0000256" key="6">
    <source>
        <dbReference type="ARBA" id="ARBA00022989"/>
    </source>
</evidence>
<keyword evidence="9 10" id="KW-0275">Fatty acid biosynthesis</keyword>
<feature type="transmembrane region" description="Helical" evidence="10">
    <location>
        <begin position="120"/>
        <end position="140"/>
    </location>
</feature>
<evidence type="ECO:0000256" key="9">
    <source>
        <dbReference type="ARBA" id="ARBA00023160"/>
    </source>
</evidence>
<keyword evidence="2 10" id="KW-0444">Lipid biosynthesis</keyword>
<evidence type="ECO:0000256" key="4">
    <source>
        <dbReference type="ARBA" id="ARBA00022692"/>
    </source>
</evidence>
<dbReference type="InterPro" id="IPR030457">
    <property type="entry name" value="ELO_CS"/>
</dbReference>
<protein>
    <recommendedName>
        <fullName evidence="10">Elongation of very long chain fatty acids protein</fullName>
        <ecNumber evidence="10">2.3.1.199</ecNumber>
    </recommendedName>
    <alternativeName>
        <fullName evidence="10">Very-long-chain 3-oxoacyl-CoA synthase</fullName>
    </alternativeName>
</protein>
<evidence type="ECO:0000256" key="7">
    <source>
        <dbReference type="ARBA" id="ARBA00023098"/>
    </source>
</evidence>
<name>B3M4U3_DROAN</name>
<evidence type="ECO:0000256" key="1">
    <source>
        <dbReference type="ARBA" id="ARBA00004141"/>
    </source>
</evidence>
<accession>B3M4U3</accession>
<reference evidence="11 12" key="1">
    <citation type="journal article" date="2007" name="Nature">
        <title>Evolution of genes and genomes on the Drosophila phylogeny.</title>
        <authorList>
            <consortium name="Drosophila 12 Genomes Consortium"/>
            <person name="Clark A.G."/>
            <person name="Eisen M.B."/>
            <person name="Smith D.R."/>
            <person name="Bergman C.M."/>
            <person name="Oliver B."/>
            <person name="Markow T.A."/>
            <person name="Kaufman T.C."/>
            <person name="Kellis M."/>
            <person name="Gelbart W."/>
            <person name="Iyer V.N."/>
            <person name="Pollard D.A."/>
            <person name="Sackton T.B."/>
            <person name="Larracuente A.M."/>
            <person name="Singh N.D."/>
            <person name="Abad J.P."/>
            <person name="Abt D.N."/>
            <person name="Adryan B."/>
            <person name="Aguade M."/>
            <person name="Akashi H."/>
            <person name="Anderson W.W."/>
            <person name="Aquadro C.F."/>
            <person name="Ardell D.H."/>
            <person name="Arguello R."/>
            <person name="Artieri C.G."/>
            <person name="Barbash D.A."/>
            <person name="Barker D."/>
            <person name="Barsanti P."/>
            <person name="Batterham P."/>
            <person name="Batzoglou S."/>
            <person name="Begun D."/>
            <person name="Bhutkar A."/>
            <person name="Blanco E."/>
            <person name="Bosak S.A."/>
            <person name="Bradley R.K."/>
            <person name="Brand A.D."/>
            <person name="Brent M.R."/>
            <person name="Brooks A.N."/>
            <person name="Brown R.H."/>
            <person name="Butlin R.K."/>
            <person name="Caggese C."/>
            <person name="Calvi B.R."/>
            <person name="Bernardo de Carvalho A."/>
            <person name="Caspi A."/>
            <person name="Castrezana S."/>
            <person name="Celniker S.E."/>
            <person name="Chang J.L."/>
            <person name="Chapple C."/>
            <person name="Chatterji S."/>
            <person name="Chinwalla A."/>
            <person name="Civetta A."/>
            <person name="Clifton S.W."/>
            <person name="Comeron J.M."/>
            <person name="Costello J.C."/>
            <person name="Coyne J.A."/>
            <person name="Daub J."/>
            <person name="David R.G."/>
            <person name="Delcher A.L."/>
            <person name="Delehaunty K."/>
            <person name="Do C.B."/>
            <person name="Ebling H."/>
            <person name="Edwards K."/>
            <person name="Eickbush T."/>
            <person name="Evans J.D."/>
            <person name="Filipski A."/>
            <person name="Findeiss S."/>
            <person name="Freyhult E."/>
            <person name="Fulton L."/>
            <person name="Fulton R."/>
            <person name="Garcia A.C."/>
            <person name="Gardiner A."/>
            <person name="Garfield D.A."/>
            <person name="Garvin B.E."/>
            <person name="Gibson G."/>
            <person name="Gilbert D."/>
            <person name="Gnerre S."/>
            <person name="Godfrey J."/>
            <person name="Good R."/>
            <person name="Gotea V."/>
            <person name="Gravely B."/>
            <person name="Greenberg A.J."/>
            <person name="Griffiths-Jones S."/>
            <person name="Gross S."/>
            <person name="Guigo R."/>
            <person name="Gustafson E.A."/>
            <person name="Haerty W."/>
            <person name="Hahn M.W."/>
            <person name="Halligan D.L."/>
            <person name="Halpern A.L."/>
            <person name="Halter G.M."/>
            <person name="Han M.V."/>
            <person name="Heger A."/>
            <person name="Hillier L."/>
            <person name="Hinrichs A.S."/>
            <person name="Holmes I."/>
            <person name="Hoskins R.A."/>
            <person name="Hubisz M.J."/>
            <person name="Hultmark D."/>
            <person name="Huntley M.A."/>
            <person name="Jaffe D.B."/>
            <person name="Jagadeeshan S."/>
            <person name="Jeck W.R."/>
            <person name="Johnson J."/>
            <person name="Jones C.D."/>
            <person name="Jordan W.C."/>
            <person name="Karpen G.H."/>
            <person name="Kataoka E."/>
            <person name="Keightley P.D."/>
            <person name="Kheradpour P."/>
            <person name="Kirkness E.F."/>
            <person name="Koerich L.B."/>
            <person name="Kristiansen K."/>
            <person name="Kudrna D."/>
            <person name="Kulathinal R.J."/>
            <person name="Kumar S."/>
            <person name="Kwok R."/>
            <person name="Lander E."/>
            <person name="Langley C.H."/>
            <person name="Lapoint R."/>
            <person name="Lazzaro B.P."/>
            <person name="Lee S.J."/>
            <person name="Levesque L."/>
            <person name="Li R."/>
            <person name="Lin C.F."/>
            <person name="Lin M.F."/>
            <person name="Lindblad-Toh K."/>
            <person name="Llopart A."/>
            <person name="Long M."/>
            <person name="Low L."/>
            <person name="Lozovsky E."/>
            <person name="Lu J."/>
            <person name="Luo M."/>
            <person name="Machado C.A."/>
            <person name="Makalowski W."/>
            <person name="Marzo M."/>
            <person name="Matsuda M."/>
            <person name="Matzkin L."/>
            <person name="McAllister B."/>
            <person name="McBride C.S."/>
            <person name="McKernan B."/>
            <person name="McKernan K."/>
            <person name="Mendez-Lago M."/>
            <person name="Minx P."/>
            <person name="Mollenhauer M.U."/>
            <person name="Montooth K."/>
            <person name="Mount S.M."/>
            <person name="Mu X."/>
            <person name="Myers E."/>
            <person name="Negre B."/>
            <person name="Newfeld S."/>
            <person name="Nielsen R."/>
            <person name="Noor M.A."/>
            <person name="O'Grady P."/>
            <person name="Pachter L."/>
            <person name="Papaceit M."/>
            <person name="Parisi M.J."/>
            <person name="Parisi M."/>
            <person name="Parts L."/>
            <person name="Pedersen J.S."/>
            <person name="Pesole G."/>
            <person name="Phillippy A.M."/>
            <person name="Ponting C.P."/>
            <person name="Pop M."/>
            <person name="Porcelli D."/>
            <person name="Powell J.R."/>
            <person name="Prohaska S."/>
            <person name="Pruitt K."/>
            <person name="Puig M."/>
            <person name="Quesneville H."/>
            <person name="Ram K.R."/>
            <person name="Rand D."/>
            <person name="Rasmussen M.D."/>
            <person name="Reed L.K."/>
            <person name="Reenan R."/>
            <person name="Reily A."/>
            <person name="Remington K.A."/>
            <person name="Rieger T.T."/>
            <person name="Ritchie M.G."/>
            <person name="Robin C."/>
            <person name="Rogers Y.H."/>
            <person name="Rohde C."/>
            <person name="Rozas J."/>
            <person name="Rubenfield M.J."/>
            <person name="Ruiz A."/>
            <person name="Russo S."/>
            <person name="Salzberg S.L."/>
            <person name="Sanchez-Gracia A."/>
            <person name="Saranga D.J."/>
            <person name="Sato H."/>
            <person name="Schaeffer S.W."/>
            <person name="Schatz M.C."/>
            <person name="Schlenke T."/>
            <person name="Schwartz R."/>
            <person name="Segarra C."/>
            <person name="Singh R.S."/>
            <person name="Sirot L."/>
            <person name="Sirota M."/>
            <person name="Sisneros N.B."/>
            <person name="Smith C.D."/>
            <person name="Smith T.F."/>
            <person name="Spieth J."/>
            <person name="Stage D.E."/>
            <person name="Stark A."/>
            <person name="Stephan W."/>
            <person name="Strausberg R.L."/>
            <person name="Strempel S."/>
            <person name="Sturgill D."/>
            <person name="Sutton G."/>
            <person name="Sutton G.G."/>
            <person name="Tao W."/>
            <person name="Teichmann S."/>
            <person name="Tobari Y.N."/>
            <person name="Tomimura Y."/>
            <person name="Tsolas J.M."/>
            <person name="Valente V.L."/>
            <person name="Venter E."/>
            <person name="Venter J.C."/>
            <person name="Vicario S."/>
            <person name="Vieira F.G."/>
            <person name="Vilella A.J."/>
            <person name="Villasante A."/>
            <person name="Walenz B."/>
            <person name="Wang J."/>
            <person name="Wasserman M."/>
            <person name="Watts T."/>
            <person name="Wilson D."/>
            <person name="Wilson R.K."/>
            <person name="Wing R.A."/>
            <person name="Wolfner M.F."/>
            <person name="Wong A."/>
            <person name="Wong G.K."/>
            <person name="Wu C.I."/>
            <person name="Wu G."/>
            <person name="Yamamoto D."/>
            <person name="Yang H.P."/>
            <person name="Yang S.P."/>
            <person name="Yorke J.A."/>
            <person name="Yoshida K."/>
            <person name="Zdobnov E."/>
            <person name="Zhang P."/>
            <person name="Zhang Y."/>
            <person name="Zimin A.V."/>
            <person name="Baldwin J."/>
            <person name="Abdouelleil A."/>
            <person name="Abdulkadir J."/>
            <person name="Abebe A."/>
            <person name="Abera B."/>
            <person name="Abreu J."/>
            <person name="Acer S.C."/>
            <person name="Aftuck L."/>
            <person name="Alexander A."/>
            <person name="An P."/>
            <person name="Anderson E."/>
            <person name="Anderson S."/>
            <person name="Arachi H."/>
            <person name="Azer M."/>
            <person name="Bachantsang P."/>
            <person name="Barry A."/>
            <person name="Bayul T."/>
            <person name="Berlin A."/>
            <person name="Bessette D."/>
            <person name="Bloom T."/>
            <person name="Blye J."/>
            <person name="Boguslavskiy L."/>
            <person name="Bonnet C."/>
            <person name="Boukhgalter B."/>
            <person name="Bourzgui I."/>
            <person name="Brown A."/>
            <person name="Cahill P."/>
            <person name="Channer S."/>
            <person name="Cheshatsang Y."/>
            <person name="Chuda L."/>
            <person name="Citroen M."/>
            <person name="Collymore A."/>
            <person name="Cooke P."/>
            <person name="Costello M."/>
            <person name="D'Aco K."/>
            <person name="Daza R."/>
            <person name="De Haan G."/>
            <person name="DeGray S."/>
            <person name="DeMaso C."/>
            <person name="Dhargay N."/>
            <person name="Dooley K."/>
            <person name="Dooley E."/>
            <person name="Doricent M."/>
            <person name="Dorje P."/>
            <person name="Dorjee K."/>
            <person name="Dupes A."/>
            <person name="Elong R."/>
            <person name="Falk J."/>
            <person name="Farina A."/>
            <person name="Faro S."/>
            <person name="Ferguson D."/>
            <person name="Fisher S."/>
            <person name="Foley C.D."/>
            <person name="Franke A."/>
            <person name="Friedrich D."/>
            <person name="Gadbois L."/>
            <person name="Gearin G."/>
            <person name="Gearin C.R."/>
            <person name="Giannoukos G."/>
            <person name="Goode T."/>
            <person name="Graham J."/>
            <person name="Grandbois E."/>
            <person name="Grewal S."/>
            <person name="Gyaltsen K."/>
            <person name="Hafez N."/>
            <person name="Hagos B."/>
            <person name="Hall J."/>
            <person name="Henson C."/>
            <person name="Hollinger A."/>
            <person name="Honan T."/>
            <person name="Huard M.D."/>
            <person name="Hughes L."/>
            <person name="Hurhula B."/>
            <person name="Husby M.E."/>
            <person name="Kamat A."/>
            <person name="Kanga B."/>
            <person name="Kashin S."/>
            <person name="Khazanovich D."/>
            <person name="Kisner P."/>
            <person name="Lance K."/>
            <person name="Lara M."/>
            <person name="Lee W."/>
            <person name="Lennon N."/>
            <person name="Letendre F."/>
            <person name="LeVine R."/>
            <person name="Lipovsky A."/>
            <person name="Liu X."/>
            <person name="Liu J."/>
            <person name="Liu S."/>
            <person name="Lokyitsang T."/>
            <person name="Lokyitsang Y."/>
            <person name="Lubonja R."/>
            <person name="Lui A."/>
            <person name="MacDonald P."/>
            <person name="Magnisalis V."/>
            <person name="Maru K."/>
            <person name="Matthews C."/>
            <person name="McCusker W."/>
            <person name="McDonough S."/>
            <person name="Mehta T."/>
            <person name="Meldrim J."/>
            <person name="Meneus L."/>
            <person name="Mihai O."/>
            <person name="Mihalev A."/>
            <person name="Mihova T."/>
            <person name="Mittelman R."/>
            <person name="Mlenga V."/>
            <person name="Montmayeur A."/>
            <person name="Mulrain L."/>
            <person name="Navidi A."/>
            <person name="Naylor J."/>
            <person name="Negash T."/>
            <person name="Nguyen T."/>
            <person name="Nguyen N."/>
            <person name="Nicol R."/>
            <person name="Norbu C."/>
            <person name="Norbu N."/>
            <person name="Novod N."/>
            <person name="O'Neill B."/>
            <person name="Osman S."/>
            <person name="Markiewicz E."/>
            <person name="Oyono O.L."/>
            <person name="Patti C."/>
            <person name="Phunkhang P."/>
            <person name="Pierre F."/>
            <person name="Priest M."/>
            <person name="Raghuraman S."/>
            <person name="Rege F."/>
            <person name="Reyes R."/>
            <person name="Rise C."/>
            <person name="Rogov P."/>
            <person name="Ross K."/>
            <person name="Ryan E."/>
            <person name="Settipalli S."/>
            <person name="Shea T."/>
            <person name="Sherpa N."/>
            <person name="Shi L."/>
            <person name="Shih D."/>
            <person name="Sparrow T."/>
            <person name="Spaulding J."/>
            <person name="Stalker J."/>
            <person name="Stange-Thomann N."/>
            <person name="Stavropoulos S."/>
            <person name="Stone C."/>
            <person name="Strader C."/>
            <person name="Tesfaye S."/>
            <person name="Thomson T."/>
            <person name="Thoulutsang Y."/>
            <person name="Thoulutsang D."/>
            <person name="Topham K."/>
            <person name="Topping I."/>
            <person name="Tsamla T."/>
            <person name="Vassiliev H."/>
            <person name="Vo A."/>
            <person name="Wangchuk T."/>
            <person name="Wangdi T."/>
            <person name="Weiand M."/>
            <person name="Wilkinson J."/>
            <person name="Wilson A."/>
            <person name="Yadav S."/>
            <person name="Young G."/>
            <person name="Yu Q."/>
            <person name="Zembek L."/>
            <person name="Zhong D."/>
            <person name="Zimmer A."/>
            <person name="Zwirko Z."/>
            <person name="Jaffe D.B."/>
            <person name="Alvarez P."/>
            <person name="Brockman W."/>
            <person name="Butler J."/>
            <person name="Chin C."/>
            <person name="Gnerre S."/>
            <person name="Grabherr M."/>
            <person name="Kleber M."/>
            <person name="Mauceli E."/>
            <person name="MacCallum I."/>
        </authorList>
    </citation>
    <scope>NUCLEOTIDE SEQUENCE [LARGE SCALE GENOMIC DNA]</scope>
    <source>
        <strain evidence="12">Tucson 14024-0371.13</strain>
    </source>
</reference>
<comment type="catalytic activity">
    <reaction evidence="10">
        <text>a very-long-chain acyl-CoA + malonyl-CoA + H(+) = a very-long-chain 3-oxoacyl-CoA + CO2 + CoA</text>
        <dbReference type="Rhea" id="RHEA:32727"/>
        <dbReference type="ChEBI" id="CHEBI:15378"/>
        <dbReference type="ChEBI" id="CHEBI:16526"/>
        <dbReference type="ChEBI" id="CHEBI:57287"/>
        <dbReference type="ChEBI" id="CHEBI:57384"/>
        <dbReference type="ChEBI" id="CHEBI:90725"/>
        <dbReference type="ChEBI" id="CHEBI:90736"/>
        <dbReference type="EC" id="2.3.1.199"/>
    </reaction>
</comment>
<evidence type="ECO:0000256" key="5">
    <source>
        <dbReference type="ARBA" id="ARBA00022832"/>
    </source>
</evidence>
<keyword evidence="6 10" id="KW-1133">Transmembrane helix</keyword>
<dbReference type="GO" id="GO:0009922">
    <property type="term" value="F:fatty acid elongase activity"/>
    <property type="evidence" value="ECO:0007669"/>
    <property type="project" value="UniProtKB-EC"/>
</dbReference>
<dbReference type="EC" id="2.3.1.199" evidence="10"/>
<feature type="transmembrane region" description="Helical" evidence="10">
    <location>
        <begin position="175"/>
        <end position="194"/>
    </location>
</feature>
<comment type="subcellular location">
    <subcellularLocation>
        <location evidence="1">Membrane</location>
        <topology evidence="1">Multi-pass membrane protein</topology>
    </subcellularLocation>
</comment>
<dbReference type="GeneID" id="6493418"/>
<dbReference type="PhylomeDB" id="B3M4U3"/>
<keyword evidence="7 10" id="KW-0443">Lipid metabolism</keyword>
<dbReference type="InParanoid" id="B3M4U3"/>
<keyword evidence="5 10" id="KW-0276">Fatty acid metabolism</keyword>
<feature type="transmembrane region" description="Helical" evidence="10">
    <location>
        <begin position="236"/>
        <end position="260"/>
    </location>
</feature>
<dbReference type="PANTHER" id="PTHR11157:SF12">
    <property type="entry name" value="ELONGATION OF VERY LONG CHAIN FATTY ACIDS PROTEIN 4"/>
    <property type="match status" value="1"/>
</dbReference>
<dbReference type="PANTHER" id="PTHR11157">
    <property type="entry name" value="FATTY ACID ACYL TRANSFERASE-RELATED"/>
    <property type="match status" value="1"/>
</dbReference>
<dbReference type="InterPro" id="IPR002076">
    <property type="entry name" value="ELO_fam"/>
</dbReference>
<organism evidence="11 12">
    <name type="scientific">Drosophila ananassae</name>
    <name type="common">Fruit fly</name>
    <dbReference type="NCBI Taxonomy" id="7217"/>
    <lineage>
        <taxon>Eukaryota</taxon>
        <taxon>Metazoa</taxon>
        <taxon>Ecdysozoa</taxon>
        <taxon>Arthropoda</taxon>
        <taxon>Hexapoda</taxon>
        <taxon>Insecta</taxon>
        <taxon>Pterygota</taxon>
        <taxon>Neoptera</taxon>
        <taxon>Endopterygota</taxon>
        <taxon>Diptera</taxon>
        <taxon>Brachycera</taxon>
        <taxon>Muscomorpha</taxon>
        <taxon>Ephydroidea</taxon>
        <taxon>Drosophilidae</taxon>
        <taxon>Drosophila</taxon>
        <taxon>Sophophora</taxon>
    </lineage>
</organism>
<keyword evidence="4 10" id="KW-0812">Transmembrane</keyword>
<dbReference type="AlphaFoldDB" id="B3M4U3"/>
<dbReference type="GO" id="GO:0042761">
    <property type="term" value="P:very long-chain fatty acid biosynthetic process"/>
    <property type="evidence" value="ECO:0007669"/>
    <property type="project" value="TreeGrafter"/>
</dbReference>
<dbReference type="HOGENOM" id="CLU_048483_0_1_1"/>
<evidence type="ECO:0000256" key="8">
    <source>
        <dbReference type="ARBA" id="ARBA00023136"/>
    </source>
</evidence>
<dbReference type="GO" id="GO:0034625">
    <property type="term" value="P:fatty acid elongation, monounsaturated fatty acid"/>
    <property type="evidence" value="ECO:0007669"/>
    <property type="project" value="TreeGrafter"/>
</dbReference>
<dbReference type="GO" id="GO:0005789">
    <property type="term" value="C:endoplasmic reticulum membrane"/>
    <property type="evidence" value="ECO:0007669"/>
    <property type="project" value="TreeGrafter"/>
</dbReference>
<dbReference type="OMA" id="TWITLSM"/>
<dbReference type="KEGG" id="dan:6493418"/>
<comment type="similarity">
    <text evidence="10">Belongs to the ELO family.</text>
</comment>
<dbReference type="STRING" id="7217.B3M4U3"/>
<dbReference type="Pfam" id="PF01151">
    <property type="entry name" value="ELO"/>
    <property type="match status" value="1"/>
</dbReference>
<keyword evidence="3 10" id="KW-0808">Transferase</keyword>
<dbReference type="PROSITE" id="PS01188">
    <property type="entry name" value="ELO"/>
    <property type="match status" value="1"/>
</dbReference>
<dbReference type="eggNOG" id="KOG3071">
    <property type="taxonomic scope" value="Eukaryota"/>
</dbReference>
<dbReference type="GO" id="GO:0019367">
    <property type="term" value="P:fatty acid elongation, saturated fatty acid"/>
    <property type="evidence" value="ECO:0007669"/>
    <property type="project" value="TreeGrafter"/>
</dbReference>
<evidence type="ECO:0000256" key="10">
    <source>
        <dbReference type="RuleBase" id="RU361115"/>
    </source>
</evidence>
<dbReference type="GO" id="GO:0034626">
    <property type="term" value="P:fatty acid elongation, polyunsaturated fatty acid"/>
    <property type="evidence" value="ECO:0007669"/>
    <property type="project" value="TreeGrafter"/>
</dbReference>
<proteinExistence type="inferred from homology"/>
<feature type="transmembrane region" description="Helical" evidence="10">
    <location>
        <begin position="206"/>
        <end position="224"/>
    </location>
</feature>
<gene>
    <name evidence="11" type="primary">Dana\GF10549</name>
    <name evidence="11" type="synonym">dana_GLEANR_10503</name>
    <name evidence="11" type="ORF">GF10549</name>
</gene>
<dbReference type="EMBL" id="CH902618">
    <property type="protein sequence ID" value="EDV40517.1"/>
    <property type="molecule type" value="Genomic_DNA"/>
</dbReference>
<evidence type="ECO:0000313" key="12">
    <source>
        <dbReference type="Proteomes" id="UP000007801"/>
    </source>
</evidence>
<feature type="transmembrane region" description="Helical" evidence="10">
    <location>
        <begin position="68"/>
        <end position="88"/>
    </location>
</feature>
<keyword evidence="12" id="KW-1185">Reference proteome</keyword>
<evidence type="ECO:0000313" key="11">
    <source>
        <dbReference type="EMBL" id="EDV40517.1"/>
    </source>
</evidence>